<accession>H0EHG5</accession>
<evidence type="ECO:0000256" key="1">
    <source>
        <dbReference type="SAM" id="MobiDB-lite"/>
    </source>
</evidence>
<dbReference type="Proteomes" id="UP000005446">
    <property type="component" value="Unassembled WGS sequence"/>
</dbReference>
<feature type="compositionally biased region" description="Basic and acidic residues" evidence="1">
    <location>
        <begin position="68"/>
        <end position="80"/>
    </location>
</feature>
<gene>
    <name evidence="2" type="ORF">M7I_1944</name>
</gene>
<proteinExistence type="predicted"/>
<feature type="compositionally biased region" description="Basic and acidic residues" evidence="1">
    <location>
        <begin position="87"/>
        <end position="109"/>
    </location>
</feature>
<organism evidence="2 3">
    <name type="scientific">Glarea lozoyensis (strain ATCC 74030 / MF5533)</name>
    <dbReference type="NCBI Taxonomy" id="1104152"/>
    <lineage>
        <taxon>Eukaryota</taxon>
        <taxon>Fungi</taxon>
        <taxon>Dikarya</taxon>
        <taxon>Ascomycota</taxon>
        <taxon>Pezizomycotina</taxon>
        <taxon>Leotiomycetes</taxon>
        <taxon>Helotiales</taxon>
        <taxon>Helotiaceae</taxon>
        <taxon>Glarea</taxon>
    </lineage>
</organism>
<name>H0EHG5_GLAL7</name>
<sequence>MGDRGGSPSQLEVLQTLAGLYELVGQHSSHKTGEQINWAHRFLNWFIFEVEPIDHSENPGREEEDGDDRYYAETPGKEVESNEENENSGRDEEDRDDKYYAETLGKEVELMEENEEPGRDEEDQEEENREEEDSDDRYYTETPGNEVEPIEQSGKPLQEADIELYDLWAKCIRAHVEPWKPVKASGAQANLVIEESLMFRQAEWDAKAVIWDHHVRDLETIIVLTTYFVCFF</sequence>
<keyword evidence="3" id="KW-1185">Reference proteome</keyword>
<dbReference type="HOGENOM" id="CLU_1194985_0_0_1"/>
<comment type="caution">
    <text evidence="2">The sequence shown here is derived from an EMBL/GenBank/DDBJ whole genome shotgun (WGS) entry which is preliminary data.</text>
</comment>
<feature type="region of interest" description="Disordered" evidence="1">
    <location>
        <begin position="55"/>
        <end position="153"/>
    </location>
</feature>
<evidence type="ECO:0000313" key="3">
    <source>
        <dbReference type="Proteomes" id="UP000005446"/>
    </source>
</evidence>
<protein>
    <submittedName>
        <fullName evidence="2">Uncharacterized protein</fullName>
    </submittedName>
</protein>
<dbReference type="InParanoid" id="H0EHG5"/>
<dbReference type="AlphaFoldDB" id="H0EHG5"/>
<dbReference type="EMBL" id="AGUE01000040">
    <property type="protein sequence ID" value="EHL01994.1"/>
    <property type="molecule type" value="Genomic_DNA"/>
</dbReference>
<evidence type="ECO:0000313" key="2">
    <source>
        <dbReference type="EMBL" id="EHL01994.1"/>
    </source>
</evidence>
<dbReference type="OrthoDB" id="10441238at2759"/>
<reference evidence="2 3" key="1">
    <citation type="journal article" date="2012" name="Eukaryot. Cell">
        <title>Genome sequence of the fungus Glarea lozoyensis: the first genome sequence of a species from the Helotiaceae family.</title>
        <authorList>
            <person name="Youssar L."/>
            <person name="Gruening B.A."/>
            <person name="Erxleben A."/>
            <person name="Guenther S."/>
            <person name="Huettel W."/>
        </authorList>
    </citation>
    <scope>NUCLEOTIDE SEQUENCE [LARGE SCALE GENOMIC DNA]</scope>
    <source>
        <strain evidence="3">ATCC 74030 / MF5533</strain>
    </source>
</reference>
<feature type="compositionally biased region" description="Acidic residues" evidence="1">
    <location>
        <begin position="110"/>
        <end position="135"/>
    </location>
</feature>